<dbReference type="Gene3D" id="3.30.420.10">
    <property type="entry name" value="Ribonuclease H-like superfamily/Ribonuclease H"/>
    <property type="match status" value="1"/>
</dbReference>
<dbReference type="AlphaFoldDB" id="A0A315XTS5"/>
<gene>
    <name evidence="2" type="ORF">IE37_03452</name>
</gene>
<evidence type="ECO:0000313" key="2">
    <source>
        <dbReference type="EMBL" id="PWJ09680.1"/>
    </source>
</evidence>
<dbReference type="GO" id="GO:0015074">
    <property type="term" value="P:DNA integration"/>
    <property type="evidence" value="ECO:0007669"/>
    <property type="project" value="InterPro"/>
</dbReference>
<dbReference type="InterPro" id="IPR001584">
    <property type="entry name" value="Integrase_cat-core"/>
</dbReference>
<accession>A0A315XTS5</accession>
<evidence type="ECO:0000259" key="1">
    <source>
        <dbReference type="PROSITE" id="PS50994"/>
    </source>
</evidence>
<dbReference type="PROSITE" id="PS50994">
    <property type="entry name" value="INTEGRASE"/>
    <property type="match status" value="1"/>
</dbReference>
<evidence type="ECO:0000313" key="3">
    <source>
        <dbReference type="Proteomes" id="UP000245720"/>
    </source>
</evidence>
<dbReference type="PANTHER" id="PTHR46889">
    <property type="entry name" value="TRANSPOSASE INSF FOR INSERTION SEQUENCE IS3B-RELATED"/>
    <property type="match status" value="1"/>
</dbReference>
<dbReference type="PANTHER" id="PTHR46889:SF4">
    <property type="entry name" value="TRANSPOSASE INSO FOR INSERTION SEQUENCE ELEMENT IS911B-RELATED"/>
    <property type="match status" value="1"/>
</dbReference>
<dbReference type="NCBIfam" id="NF033516">
    <property type="entry name" value="transpos_IS3"/>
    <property type="match status" value="1"/>
</dbReference>
<sequence>MWVSDVTVFSYGDYYYYICAIIDLFSRKVVAYHISKHNSTQLVKTTMKRAITSRKPSPGLILHTDNGSNFCSKTFENYLKENEVVHSFSRSGTPHDNAVAESFFSSLKQEELYRRKINSEAELYRIIENYINFYNSERLHSADHYKSPDEYEEEYYKK</sequence>
<dbReference type="InterPro" id="IPR050900">
    <property type="entry name" value="Transposase_IS3/IS150/IS904"/>
</dbReference>
<name>A0A315XTS5_RUMFL</name>
<dbReference type="InterPro" id="IPR012337">
    <property type="entry name" value="RNaseH-like_sf"/>
</dbReference>
<dbReference type="InterPro" id="IPR048020">
    <property type="entry name" value="Transpos_IS3"/>
</dbReference>
<dbReference type="InterPro" id="IPR036397">
    <property type="entry name" value="RNaseH_sf"/>
</dbReference>
<dbReference type="SUPFAM" id="SSF53098">
    <property type="entry name" value="Ribonuclease H-like"/>
    <property type="match status" value="1"/>
</dbReference>
<feature type="domain" description="Integrase catalytic" evidence="1">
    <location>
        <begin position="1"/>
        <end position="156"/>
    </location>
</feature>
<dbReference type="EMBL" id="QGDI01000022">
    <property type="protein sequence ID" value="PWJ09680.1"/>
    <property type="molecule type" value="Genomic_DNA"/>
</dbReference>
<protein>
    <submittedName>
        <fullName evidence="2">Integrase-like protein</fullName>
    </submittedName>
</protein>
<dbReference type="GO" id="GO:0003676">
    <property type="term" value="F:nucleic acid binding"/>
    <property type="evidence" value="ECO:0007669"/>
    <property type="project" value="InterPro"/>
</dbReference>
<reference evidence="2 3" key="1">
    <citation type="submission" date="2018-05" db="EMBL/GenBank/DDBJ databases">
        <title>The Hungate 1000. A catalogue of reference genomes from the rumen microbiome.</title>
        <authorList>
            <person name="Kelly W."/>
        </authorList>
    </citation>
    <scope>NUCLEOTIDE SEQUENCE [LARGE SCALE GENOMIC DNA]</scope>
    <source>
        <strain evidence="2 3">SAb67</strain>
    </source>
</reference>
<dbReference type="Pfam" id="PF00665">
    <property type="entry name" value="rve"/>
    <property type="match status" value="1"/>
</dbReference>
<comment type="caution">
    <text evidence="2">The sequence shown here is derived from an EMBL/GenBank/DDBJ whole genome shotgun (WGS) entry which is preliminary data.</text>
</comment>
<dbReference type="Proteomes" id="UP000245720">
    <property type="component" value="Unassembled WGS sequence"/>
</dbReference>
<dbReference type="Pfam" id="PF13333">
    <property type="entry name" value="rve_2"/>
    <property type="match status" value="1"/>
</dbReference>
<organism evidence="2 3">
    <name type="scientific">Ruminococcus flavefaciens</name>
    <dbReference type="NCBI Taxonomy" id="1265"/>
    <lineage>
        <taxon>Bacteria</taxon>
        <taxon>Bacillati</taxon>
        <taxon>Bacillota</taxon>
        <taxon>Clostridia</taxon>
        <taxon>Eubacteriales</taxon>
        <taxon>Oscillospiraceae</taxon>
        <taxon>Ruminococcus</taxon>
    </lineage>
</organism>
<proteinExistence type="predicted"/>